<sequence length="320" mass="35759">MLLKQTILDAISALFPEANAASYGFTSGSLTIEEGEMCFEEVATRTLPLFPLSHVRCHSLTHSGANVTFPWINAAAATKGKKKKKKKKVSSLLVSSPRLVLSLDGGNEEKWKCWYNKYLRKVDNASTSTSSETSFISRLTAELRSSVLLIFSSPSLLIRLDEEYDLIVEFDKIVYQEKDEDGVATVEGVQIFLHSPTSPSSPPSRIIPRFKLHSRSLLKSSSRPRPLSYLRSVLLNSPPPILLYASLLNKYRRQMLLPPQERDLRVLRRIVETVDAETLEIWEEILDPSFNPTKLSISAPLSLTVFDLPPSTPPRSSVGT</sequence>
<dbReference type="AlphaFoldDB" id="A0A9W6ZJB0"/>
<protein>
    <submittedName>
        <fullName evidence="1">Uncharacterized protein</fullName>
    </submittedName>
</protein>
<dbReference type="Proteomes" id="UP001165082">
    <property type="component" value="Unassembled WGS sequence"/>
</dbReference>
<name>A0A9W6ZJB0_9STRA</name>
<accession>A0A9W6ZJB0</accession>
<evidence type="ECO:0000313" key="2">
    <source>
        <dbReference type="Proteomes" id="UP001165082"/>
    </source>
</evidence>
<keyword evidence="2" id="KW-1185">Reference proteome</keyword>
<gene>
    <name evidence="1" type="ORF">TrRE_jg12335</name>
</gene>
<dbReference type="EMBL" id="BRXZ01000708">
    <property type="protein sequence ID" value="GMH51579.1"/>
    <property type="molecule type" value="Genomic_DNA"/>
</dbReference>
<comment type="caution">
    <text evidence="1">The sequence shown here is derived from an EMBL/GenBank/DDBJ whole genome shotgun (WGS) entry which is preliminary data.</text>
</comment>
<proteinExistence type="predicted"/>
<reference evidence="1" key="1">
    <citation type="submission" date="2022-07" db="EMBL/GenBank/DDBJ databases">
        <title>Genome analysis of Parmales, a sister group of diatoms, reveals the evolutionary specialization of diatoms from phago-mixotrophs to photoautotrophs.</title>
        <authorList>
            <person name="Ban H."/>
            <person name="Sato S."/>
            <person name="Yoshikawa S."/>
            <person name="Kazumasa Y."/>
            <person name="Nakamura Y."/>
            <person name="Ichinomiya M."/>
            <person name="Saitoh K."/>
            <person name="Sato N."/>
            <person name="Blanc-Mathieu R."/>
            <person name="Endo H."/>
            <person name="Kuwata A."/>
            <person name="Ogata H."/>
        </authorList>
    </citation>
    <scope>NUCLEOTIDE SEQUENCE</scope>
</reference>
<evidence type="ECO:0000313" key="1">
    <source>
        <dbReference type="EMBL" id="GMH51579.1"/>
    </source>
</evidence>
<organism evidence="1 2">
    <name type="scientific">Triparma retinervis</name>
    <dbReference type="NCBI Taxonomy" id="2557542"/>
    <lineage>
        <taxon>Eukaryota</taxon>
        <taxon>Sar</taxon>
        <taxon>Stramenopiles</taxon>
        <taxon>Ochrophyta</taxon>
        <taxon>Bolidophyceae</taxon>
        <taxon>Parmales</taxon>
        <taxon>Triparmaceae</taxon>
        <taxon>Triparma</taxon>
    </lineage>
</organism>